<dbReference type="InterPro" id="IPR038718">
    <property type="entry name" value="SNF2-like_sf"/>
</dbReference>
<evidence type="ECO:0000259" key="2">
    <source>
        <dbReference type="PROSITE" id="PS51192"/>
    </source>
</evidence>
<keyword evidence="1" id="KW-0378">Hydrolase</keyword>
<evidence type="ECO:0000259" key="3">
    <source>
        <dbReference type="PROSITE" id="PS51194"/>
    </source>
</evidence>
<feature type="domain" description="Helicase ATP-binding" evidence="2">
    <location>
        <begin position="163"/>
        <end position="307"/>
    </location>
</feature>
<comment type="caution">
    <text evidence="4">The sequence shown here is derived from an EMBL/GenBank/DDBJ whole genome shotgun (WGS) entry which is preliminary data.</text>
</comment>
<dbReference type="Gene3D" id="3.40.50.300">
    <property type="entry name" value="P-loop containing nucleotide triphosphate hydrolases"/>
    <property type="match status" value="1"/>
</dbReference>
<dbReference type="OrthoDB" id="9814088at2"/>
<dbReference type="RefSeq" id="WP_139080310.1">
    <property type="nucleotide sequence ID" value="NZ_VDFV01000002.1"/>
</dbReference>
<dbReference type="Proteomes" id="UP000305709">
    <property type="component" value="Unassembled WGS sequence"/>
</dbReference>
<dbReference type="Gene3D" id="3.40.50.10810">
    <property type="entry name" value="Tandem AAA-ATPase domain"/>
    <property type="match status" value="2"/>
</dbReference>
<reference evidence="4 5" key="1">
    <citation type="submission" date="2019-06" db="EMBL/GenBank/DDBJ databases">
        <authorList>
            <person name="Jiang L."/>
        </authorList>
    </citation>
    <scope>NUCLEOTIDE SEQUENCE [LARGE SCALE GENOMIC DNA]</scope>
    <source>
        <strain evidence="4 5">YIM 48858</strain>
    </source>
</reference>
<dbReference type="InterPro" id="IPR001650">
    <property type="entry name" value="Helicase_C-like"/>
</dbReference>
<protein>
    <recommendedName>
        <fullName evidence="6">DEAD/DEAH box helicase</fullName>
    </recommendedName>
</protein>
<evidence type="ECO:0000313" key="5">
    <source>
        <dbReference type="Proteomes" id="UP000305709"/>
    </source>
</evidence>
<sequence length="1049" mass="115756">MLIGLPGGRGVGKLEASDGKTATVAVFHSVARTERLEIPASSLERAYLSPQTRVYVRNEDRFQIGRVADYLQKPGGFIDYEIRFPNDRRRDVSETDLFLRPWTAPDDPAEVMAAGGAESQFLHDRRQSAMAELLRLRGAAQGLTALLSAGVDLAPHQAAAARQVLTDPVQRYLLADEVGLGKTIEAGLVVRQHLIDEPKTEVLIAVPRHLRDQWRQELITKLRLDQFGEPFEIIAHDEVACVRRAPDVLVVDEAHHLVGLHEGPLAHAADRLRSLASETPVLLLLSATPVLGDEARFLALLNLLDPASHPLDDLPGFRAKLESRRELGRVLLALNPDARGLVLRQRSADLLRLFPSDPVIVDLVPRLVAATQTSPGDLPSLCSALKSHVADGYRIHQRLIRSRRVDAQGWEFAARGPTCDGEPLFTHLRLESAGWVEPVLGLLEDWRVAALDASQGSERARARVADRYRNLLGAAAMGPASLLAWVGRAVLEEPFADEHPILEELAERLAEAEDDGLEVGAESLRRLLQSLREGVHVPKVVVFSSSVARAGSFHAALADRLGDVNVRLLPGDGAERDQAALDAFADPARTGVLVCGPTGEEGLNLAFADAILHLDVPLSAARIEQRIGRLDRFGRQRGIVRHRVLLPWDEEDSPWSGWLHLLSRGLSIFHRSISDVQVLIDEIEGHAFRVLLEQGPATMEALAAEVAARLADERRGQDEQYALDRVAMAEGAADSLVDSVEEAEADETALEAAIDAWLTGMLLFRKLPFAWPREDPFMLRAQRKTLVPRSPWIASLDLNEAKPLTCRRRIARHHRDASLVRPGTPLVDVLERYSRWDDRGTAYITRRTAPDWPGETWVGFRLNFVIEADLPVANLLTPSREELAAIRRAQRYFAPRLQVLHLDAEGTVVSDPMLLAILDRPYRNGERDGRRAPADLNLSSRPRLLAEEVAEEGVFADLCRSVREAGRNRILDDDVLAADIAAALALIDADLGRRRARLARSGTGDEDRLRIEVAVIEAIRAGMERPAVRLDSLGCFVVSRHPPSESHVA</sequence>
<dbReference type="GO" id="GO:0016787">
    <property type="term" value="F:hydrolase activity"/>
    <property type="evidence" value="ECO:0007669"/>
    <property type="project" value="UniProtKB-KW"/>
</dbReference>
<dbReference type="SMART" id="SM00490">
    <property type="entry name" value="HELICc"/>
    <property type="match status" value="1"/>
</dbReference>
<dbReference type="InterPro" id="IPR049730">
    <property type="entry name" value="SNF2/RAD54-like_C"/>
</dbReference>
<name>A0A5C4NK43_9RHOB</name>
<evidence type="ECO:0000313" key="4">
    <source>
        <dbReference type="EMBL" id="TNC74350.1"/>
    </source>
</evidence>
<dbReference type="EMBL" id="VDFV01000002">
    <property type="protein sequence ID" value="TNC74350.1"/>
    <property type="molecule type" value="Genomic_DNA"/>
</dbReference>
<dbReference type="SUPFAM" id="SSF52540">
    <property type="entry name" value="P-loop containing nucleoside triphosphate hydrolases"/>
    <property type="match status" value="2"/>
</dbReference>
<accession>A0A5C4NK43</accession>
<dbReference type="SMART" id="SM00487">
    <property type="entry name" value="DEXDc"/>
    <property type="match status" value="1"/>
</dbReference>
<evidence type="ECO:0000256" key="1">
    <source>
        <dbReference type="ARBA" id="ARBA00022801"/>
    </source>
</evidence>
<dbReference type="PROSITE" id="PS51192">
    <property type="entry name" value="HELICASE_ATP_BIND_1"/>
    <property type="match status" value="1"/>
</dbReference>
<dbReference type="CDD" id="cd18793">
    <property type="entry name" value="SF2_C_SNF"/>
    <property type="match status" value="1"/>
</dbReference>
<gene>
    <name evidence="4" type="ORF">FHG71_03995</name>
</gene>
<dbReference type="InterPro" id="IPR027417">
    <property type="entry name" value="P-loop_NTPase"/>
</dbReference>
<keyword evidence="5" id="KW-1185">Reference proteome</keyword>
<dbReference type="NCBIfam" id="NF041062">
    <property type="entry name" value="DpdE"/>
    <property type="match status" value="1"/>
</dbReference>
<dbReference type="PROSITE" id="PS51194">
    <property type="entry name" value="HELICASE_CTER"/>
    <property type="match status" value="1"/>
</dbReference>
<dbReference type="Pfam" id="PF00271">
    <property type="entry name" value="Helicase_C"/>
    <property type="match status" value="1"/>
</dbReference>
<organism evidence="4 5">
    <name type="scientific">Rubellimicrobium roseum</name>
    <dbReference type="NCBI Taxonomy" id="687525"/>
    <lineage>
        <taxon>Bacteria</taxon>
        <taxon>Pseudomonadati</taxon>
        <taxon>Pseudomonadota</taxon>
        <taxon>Alphaproteobacteria</taxon>
        <taxon>Rhodobacterales</taxon>
        <taxon>Roseobacteraceae</taxon>
        <taxon>Rubellimicrobium</taxon>
    </lineage>
</organism>
<feature type="domain" description="Helicase C-terminal" evidence="3">
    <location>
        <begin position="523"/>
        <end position="684"/>
    </location>
</feature>
<dbReference type="PANTHER" id="PTHR45766">
    <property type="entry name" value="DNA ANNEALING HELICASE AND ENDONUCLEASE ZRANB3 FAMILY MEMBER"/>
    <property type="match status" value="1"/>
</dbReference>
<dbReference type="InterPro" id="IPR014001">
    <property type="entry name" value="Helicase_ATP-bd"/>
</dbReference>
<evidence type="ECO:0008006" key="6">
    <source>
        <dbReference type="Google" id="ProtNLM"/>
    </source>
</evidence>
<dbReference type="AlphaFoldDB" id="A0A5C4NK43"/>
<proteinExistence type="predicted"/>
<dbReference type="PANTHER" id="PTHR45766:SF6">
    <property type="entry name" value="SWI_SNF-RELATED MATRIX-ASSOCIATED ACTIN-DEPENDENT REGULATOR OF CHROMATIN SUBFAMILY A-LIKE PROTEIN 1"/>
    <property type="match status" value="1"/>
</dbReference>
<dbReference type="GO" id="GO:0004386">
    <property type="term" value="F:helicase activity"/>
    <property type="evidence" value="ECO:0007669"/>
    <property type="project" value="UniProtKB-KW"/>
</dbReference>